<comment type="caution">
    <text evidence="1">The sequence shown here is derived from an EMBL/GenBank/DDBJ whole genome shotgun (WGS) entry which is preliminary data.</text>
</comment>
<sequence length="210" mass="24769">MKKTLTILILIFPTFLLILKAQISSHTIQDYENKANKYESKGDYISAINLHYFISKNDTLESGKKSLQRIENLLPKCTEIILKELYGKWELKKKLDLDYYSNIKYTKFIEIKDHKIMFYDTPDKIVVEINFENNPFTYSDSGGFPSLKLDKEVWTFSTRTVNREKRLRLRKHVDKNGNLTGRTDDRGAIINPLDREIALKQEIDTYYIQK</sequence>
<proteinExistence type="predicted"/>
<dbReference type="RefSeq" id="WP_378177483.1">
    <property type="nucleotide sequence ID" value="NZ_JBHTCR010000003.1"/>
</dbReference>
<name>A0ABW2LWL6_9FLAO</name>
<evidence type="ECO:0000313" key="1">
    <source>
        <dbReference type="EMBL" id="MFC7346972.1"/>
    </source>
</evidence>
<gene>
    <name evidence="1" type="ORF">ACFQO9_09625</name>
</gene>
<dbReference type="EMBL" id="JBHTCR010000003">
    <property type="protein sequence ID" value="MFC7346972.1"/>
    <property type="molecule type" value="Genomic_DNA"/>
</dbReference>
<protein>
    <recommendedName>
        <fullName evidence="3">GLPGLI family protein</fullName>
    </recommendedName>
</protein>
<reference evidence="2" key="1">
    <citation type="journal article" date="2019" name="Int. J. Syst. Evol. Microbiol.">
        <title>The Global Catalogue of Microorganisms (GCM) 10K type strain sequencing project: providing services to taxonomists for standard genome sequencing and annotation.</title>
        <authorList>
            <consortium name="The Broad Institute Genomics Platform"/>
            <consortium name="The Broad Institute Genome Sequencing Center for Infectious Disease"/>
            <person name="Wu L."/>
            <person name="Ma J."/>
        </authorList>
    </citation>
    <scope>NUCLEOTIDE SEQUENCE [LARGE SCALE GENOMIC DNA]</scope>
    <source>
        <strain evidence="2">CCUG 54781</strain>
    </source>
</reference>
<evidence type="ECO:0008006" key="3">
    <source>
        <dbReference type="Google" id="ProtNLM"/>
    </source>
</evidence>
<keyword evidence="2" id="KW-1185">Reference proteome</keyword>
<dbReference type="Proteomes" id="UP001596550">
    <property type="component" value="Unassembled WGS sequence"/>
</dbReference>
<organism evidence="1 2">
    <name type="scientific">Chryseobacterium zhengzhouense</name>
    <dbReference type="NCBI Taxonomy" id="1636086"/>
    <lineage>
        <taxon>Bacteria</taxon>
        <taxon>Pseudomonadati</taxon>
        <taxon>Bacteroidota</taxon>
        <taxon>Flavobacteriia</taxon>
        <taxon>Flavobacteriales</taxon>
        <taxon>Weeksellaceae</taxon>
        <taxon>Chryseobacterium group</taxon>
        <taxon>Chryseobacterium</taxon>
    </lineage>
</organism>
<accession>A0ABW2LWL6</accession>
<evidence type="ECO:0000313" key="2">
    <source>
        <dbReference type="Proteomes" id="UP001596550"/>
    </source>
</evidence>